<feature type="region of interest" description="Disordered" evidence="1">
    <location>
        <begin position="183"/>
        <end position="208"/>
    </location>
</feature>
<evidence type="ECO:0000313" key="3">
    <source>
        <dbReference type="Proteomes" id="UP000077521"/>
    </source>
</evidence>
<feature type="region of interest" description="Disordered" evidence="1">
    <location>
        <begin position="34"/>
        <end position="58"/>
    </location>
</feature>
<protein>
    <recommendedName>
        <fullName evidence="4">Retrotransposon gag domain-containing protein</fullName>
    </recommendedName>
</protein>
<dbReference type="EMBL" id="LWDF02000905">
    <property type="protein sequence ID" value="KAE8241462.1"/>
    <property type="molecule type" value="Genomic_DNA"/>
</dbReference>
<feature type="compositionally biased region" description="Basic and acidic residues" evidence="1">
    <location>
        <begin position="110"/>
        <end position="126"/>
    </location>
</feature>
<feature type="region of interest" description="Disordered" evidence="1">
    <location>
        <begin position="98"/>
        <end position="150"/>
    </location>
</feature>
<proteinExistence type="predicted"/>
<sequence length="529" mass="57379">MRGRNENNSEPLIHNHIGQVCEVIELAFGMAGKGKGKEKVVTTPASASTSSSRTTTSTVTESRFRSLVRDTNVNQLLVEQAQLRAQVTDVSKRVSRIEIRPPGTVSPASDRARSPVREDRPSDDARVTTSSGDVSTSANDPMTLPFRSRTTSDERNRIACALGLHGMRLNEVLGAPDVDFSLGQTPGRDGTPTSIPASRPLTTSTPIPATAPAPLPLTCKHELLGSFDGDPLRLETFLSRVRDITRSFRVDGWENAVVAAVPQALKGDAEIWHGGLSDEQIHAMRTVADIAKAMRAAFPANRAQQRKEARERSWNAKTESAMSYYFAKIQLMRQAFGQTYDEESLAQDVADGLEASMRAYIRLPTHHPTLDQLQSAIAEWEPTWREVQRVPLASKTGGGDKVAAGTAGPTTTTGSAPPARPPRSEQRNSPAVAQSSVSAPVPSQPSFGSLASTYDPARVVPASGDQPRMYRRPDSTKVMRLARNCGKCGGSHFDFEHEHLLKSGQIHTLDSLTEDYPEVDEAELGLAPF</sequence>
<organism evidence="2 3">
    <name type="scientific">Tilletia indica</name>
    <dbReference type="NCBI Taxonomy" id="43049"/>
    <lineage>
        <taxon>Eukaryota</taxon>
        <taxon>Fungi</taxon>
        <taxon>Dikarya</taxon>
        <taxon>Basidiomycota</taxon>
        <taxon>Ustilaginomycotina</taxon>
        <taxon>Exobasidiomycetes</taxon>
        <taxon>Tilletiales</taxon>
        <taxon>Tilletiaceae</taxon>
        <taxon>Tilletia</taxon>
    </lineage>
</organism>
<evidence type="ECO:0000256" key="1">
    <source>
        <dbReference type="SAM" id="MobiDB-lite"/>
    </source>
</evidence>
<feature type="compositionally biased region" description="Low complexity" evidence="1">
    <location>
        <begin position="403"/>
        <end position="417"/>
    </location>
</feature>
<reference evidence="2" key="2">
    <citation type="journal article" date="2019" name="IMA Fungus">
        <title>Genome sequencing and comparison of five Tilletia species to identify candidate genes for the detection of regulated species infecting wheat.</title>
        <authorList>
            <person name="Nguyen H.D.T."/>
            <person name="Sultana T."/>
            <person name="Kesanakurti P."/>
            <person name="Hambleton S."/>
        </authorList>
    </citation>
    <scope>NUCLEOTIDE SEQUENCE</scope>
    <source>
        <strain evidence="2">DAOMC 236416</strain>
    </source>
</reference>
<feature type="compositionally biased region" description="Low complexity" evidence="1">
    <location>
        <begin position="41"/>
        <end position="58"/>
    </location>
</feature>
<comment type="caution">
    <text evidence="2">The sequence shown here is derived from an EMBL/GenBank/DDBJ whole genome shotgun (WGS) entry which is preliminary data.</text>
</comment>
<gene>
    <name evidence="2" type="ORF">A4X13_0g7405</name>
</gene>
<dbReference type="Proteomes" id="UP000077521">
    <property type="component" value="Unassembled WGS sequence"/>
</dbReference>
<dbReference type="AlphaFoldDB" id="A0A8T8SJA4"/>
<evidence type="ECO:0000313" key="2">
    <source>
        <dbReference type="EMBL" id="KAE8241462.1"/>
    </source>
</evidence>
<name>A0A8T8SJA4_9BASI</name>
<feature type="compositionally biased region" description="Polar residues" evidence="1">
    <location>
        <begin position="127"/>
        <end position="140"/>
    </location>
</feature>
<reference evidence="2" key="1">
    <citation type="submission" date="2016-04" db="EMBL/GenBank/DDBJ databases">
        <authorList>
            <person name="Nguyen H.D."/>
            <person name="Samba Siva P."/>
            <person name="Cullis J."/>
            <person name="Levesque C.A."/>
            <person name="Hambleton S."/>
        </authorList>
    </citation>
    <scope>NUCLEOTIDE SEQUENCE</scope>
    <source>
        <strain evidence="2">DAOMC 236416</strain>
    </source>
</reference>
<evidence type="ECO:0008006" key="4">
    <source>
        <dbReference type="Google" id="ProtNLM"/>
    </source>
</evidence>
<feature type="compositionally biased region" description="Low complexity" evidence="1">
    <location>
        <begin position="429"/>
        <end position="446"/>
    </location>
</feature>
<keyword evidence="3" id="KW-1185">Reference proteome</keyword>
<accession>A0A8T8SJA4</accession>
<feature type="region of interest" description="Disordered" evidence="1">
    <location>
        <begin position="392"/>
        <end position="452"/>
    </location>
</feature>